<feature type="domain" description="FtsX extracellular" evidence="1">
    <location>
        <begin position="68"/>
        <end position="155"/>
    </location>
</feature>
<evidence type="ECO:0000259" key="1">
    <source>
        <dbReference type="Pfam" id="PF18075"/>
    </source>
</evidence>
<sequence>MRKLFKAIFIVLLIFLVGAAFYTGIKKYQEIERKYNEMKGKQAKIESLLGQPIEKALQLKEQYSRKCTIFFTNEAREDQIFELKKNILDKHISNSVTYVSESEALSIFTKMNPDIDNSLIGEGVLPASLEFEVKDTQSLISYLETIKDTVSIDQVLCGGVSILKNDLSPTPIPTLSRENLLTYNGDGYIFTYPVDYEIKSISSDSAEIDLRFYATDKEAFWLREISHEKSVGINTKNLMVLYQQPQAAQELNTTDITLHNNTFVKMSYAICQLPECAIIIGKNYGYGLSLKDKTILLYNSSMPESEFEKIILESLTLL</sequence>
<dbReference type="EMBL" id="MGBR01000001">
    <property type="protein sequence ID" value="OGK73775.1"/>
    <property type="molecule type" value="Genomic_DNA"/>
</dbReference>
<comment type="caution">
    <text evidence="2">The sequence shown here is derived from an EMBL/GenBank/DDBJ whole genome shotgun (WGS) entry which is preliminary data.</text>
</comment>
<dbReference type="AlphaFoldDB" id="A0A1F7L0W6"/>
<organism evidence="2 3">
    <name type="scientific">Candidatus Roizmanbacteria bacterium RIFOXYD1_FULL_38_12</name>
    <dbReference type="NCBI Taxonomy" id="1802093"/>
    <lineage>
        <taxon>Bacteria</taxon>
        <taxon>Candidatus Roizmaniibacteriota</taxon>
    </lineage>
</organism>
<dbReference type="InterPro" id="IPR040690">
    <property type="entry name" value="FtsX_ECD"/>
</dbReference>
<accession>A0A1F7L0W6</accession>
<dbReference type="Pfam" id="PF18075">
    <property type="entry name" value="FtsX_ECD"/>
    <property type="match status" value="1"/>
</dbReference>
<name>A0A1F7L0W6_9BACT</name>
<protein>
    <recommendedName>
        <fullName evidence="1">FtsX extracellular domain-containing protein</fullName>
    </recommendedName>
</protein>
<gene>
    <name evidence="2" type="ORF">A3K52_03250</name>
</gene>
<dbReference type="Gene3D" id="3.30.70.3040">
    <property type="match status" value="1"/>
</dbReference>
<evidence type="ECO:0000313" key="2">
    <source>
        <dbReference type="EMBL" id="OGK73775.1"/>
    </source>
</evidence>
<proteinExistence type="predicted"/>
<evidence type="ECO:0000313" key="3">
    <source>
        <dbReference type="Proteomes" id="UP000177050"/>
    </source>
</evidence>
<dbReference type="Proteomes" id="UP000177050">
    <property type="component" value="Unassembled WGS sequence"/>
</dbReference>
<reference evidence="2 3" key="1">
    <citation type="journal article" date="2016" name="Nat. Commun.">
        <title>Thousands of microbial genomes shed light on interconnected biogeochemical processes in an aquifer system.</title>
        <authorList>
            <person name="Anantharaman K."/>
            <person name="Brown C.T."/>
            <person name="Hug L.A."/>
            <person name="Sharon I."/>
            <person name="Castelle C.J."/>
            <person name="Probst A.J."/>
            <person name="Thomas B.C."/>
            <person name="Singh A."/>
            <person name="Wilkins M.J."/>
            <person name="Karaoz U."/>
            <person name="Brodie E.L."/>
            <person name="Williams K.H."/>
            <person name="Hubbard S.S."/>
            <person name="Banfield J.F."/>
        </authorList>
    </citation>
    <scope>NUCLEOTIDE SEQUENCE [LARGE SCALE GENOMIC DNA]</scope>
</reference>